<reference evidence="2" key="2">
    <citation type="submission" date="2010-05" db="EMBL/GenBank/DDBJ databases">
        <title>The Genome Sequence of Magnaporthe poae strain ATCC 64411.</title>
        <authorList>
            <consortium name="The Broad Institute Genome Sequencing Platform"/>
            <consortium name="Broad Institute Genome Sequencing Center for Infectious Disease"/>
            <person name="Ma L.-J."/>
            <person name="Dead R."/>
            <person name="Young S."/>
            <person name="Zeng Q."/>
            <person name="Koehrsen M."/>
            <person name="Alvarado L."/>
            <person name="Berlin A."/>
            <person name="Chapman S.B."/>
            <person name="Chen Z."/>
            <person name="Freedman E."/>
            <person name="Gellesch M."/>
            <person name="Goldberg J."/>
            <person name="Griggs A."/>
            <person name="Gujja S."/>
            <person name="Heilman E.R."/>
            <person name="Heiman D."/>
            <person name="Hepburn T."/>
            <person name="Howarth C."/>
            <person name="Jen D."/>
            <person name="Larson L."/>
            <person name="Mehta T."/>
            <person name="Neiman D."/>
            <person name="Pearson M."/>
            <person name="Roberts A."/>
            <person name="Saif S."/>
            <person name="Shea T."/>
            <person name="Shenoy N."/>
            <person name="Sisk P."/>
            <person name="Stolte C."/>
            <person name="Sykes S."/>
            <person name="Walk T."/>
            <person name="White J."/>
            <person name="Yandava C."/>
            <person name="Haas B."/>
            <person name="Nusbaum C."/>
            <person name="Birren B."/>
        </authorList>
    </citation>
    <scope>NUCLEOTIDE SEQUENCE</scope>
    <source>
        <strain evidence="2">ATCC 64411</strain>
    </source>
</reference>
<evidence type="ECO:0000313" key="4">
    <source>
        <dbReference type="Proteomes" id="UP000011715"/>
    </source>
</evidence>
<evidence type="ECO:0000313" key="3">
    <source>
        <dbReference type="EnsemblFungi" id="MAPG_07459T0"/>
    </source>
</evidence>
<feature type="compositionally biased region" description="Basic and acidic residues" evidence="1">
    <location>
        <begin position="38"/>
        <end position="48"/>
    </location>
</feature>
<gene>
    <name evidence="2" type="ORF">MAPG_07459</name>
</gene>
<keyword evidence="4" id="KW-1185">Reference proteome</keyword>
<accession>A0A0C4E4R0</accession>
<reference evidence="4" key="1">
    <citation type="submission" date="2010-05" db="EMBL/GenBank/DDBJ databases">
        <title>The genome sequence of Magnaporthe poae strain ATCC 64411.</title>
        <authorList>
            <person name="Ma L.-J."/>
            <person name="Dead R."/>
            <person name="Young S."/>
            <person name="Zeng Q."/>
            <person name="Koehrsen M."/>
            <person name="Alvarado L."/>
            <person name="Berlin A."/>
            <person name="Chapman S.B."/>
            <person name="Chen Z."/>
            <person name="Freedman E."/>
            <person name="Gellesch M."/>
            <person name="Goldberg J."/>
            <person name="Griggs A."/>
            <person name="Gujja S."/>
            <person name="Heilman E.R."/>
            <person name="Heiman D."/>
            <person name="Hepburn T."/>
            <person name="Howarth C."/>
            <person name="Jen D."/>
            <person name="Larson L."/>
            <person name="Mehta T."/>
            <person name="Neiman D."/>
            <person name="Pearson M."/>
            <person name="Roberts A."/>
            <person name="Saif S."/>
            <person name="Shea T."/>
            <person name="Shenoy N."/>
            <person name="Sisk P."/>
            <person name="Stolte C."/>
            <person name="Sykes S."/>
            <person name="Walk T."/>
            <person name="White J."/>
            <person name="Yandava C."/>
            <person name="Haas B."/>
            <person name="Nusbaum C."/>
            <person name="Birren B."/>
        </authorList>
    </citation>
    <scope>NUCLEOTIDE SEQUENCE [LARGE SCALE GENOMIC DNA]</scope>
    <source>
        <strain evidence="4">ATCC 64411 / 73-15</strain>
    </source>
</reference>
<name>A0A0C4E4R0_MAGP6</name>
<evidence type="ECO:0000313" key="2">
    <source>
        <dbReference type="EMBL" id="KLU88473.1"/>
    </source>
</evidence>
<reference evidence="2" key="3">
    <citation type="submission" date="2011-03" db="EMBL/GenBank/DDBJ databases">
        <title>Annotation of Magnaporthe poae ATCC 64411.</title>
        <authorList>
            <person name="Ma L.-J."/>
            <person name="Dead R."/>
            <person name="Young S.K."/>
            <person name="Zeng Q."/>
            <person name="Gargeya S."/>
            <person name="Fitzgerald M."/>
            <person name="Haas B."/>
            <person name="Abouelleil A."/>
            <person name="Alvarado L."/>
            <person name="Arachchi H.M."/>
            <person name="Berlin A."/>
            <person name="Brown A."/>
            <person name="Chapman S.B."/>
            <person name="Chen Z."/>
            <person name="Dunbar C."/>
            <person name="Freedman E."/>
            <person name="Gearin G."/>
            <person name="Gellesch M."/>
            <person name="Goldberg J."/>
            <person name="Griggs A."/>
            <person name="Gujja S."/>
            <person name="Heiman D."/>
            <person name="Howarth C."/>
            <person name="Larson L."/>
            <person name="Lui A."/>
            <person name="MacDonald P.J.P."/>
            <person name="Mehta T."/>
            <person name="Montmayeur A."/>
            <person name="Murphy C."/>
            <person name="Neiman D."/>
            <person name="Pearson M."/>
            <person name="Priest M."/>
            <person name="Roberts A."/>
            <person name="Saif S."/>
            <person name="Shea T."/>
            <person name="Shenoy N."/>
            <person name="Sisk P."/>
            <person name="Stolte C."/>
            <person name="Sykes S."/>
            <person name="Yandava C."/>
            <person name="Wortman J."/>
            <person name="Nusbaum C."/>
            <person name="Birren B."/>
        </authorList>
    </citation>
    <scope>NUCLEOTIDE SEQUENCE</scope>
    <source>
        <strain evidence="2">ATCC 64411</strain>
    </source>
</reference>
<feature type="region of interest" description="Disordered" evidence="1">
    <location>
        <begin position="1"/>
        <end position="63"/>
    </location>
</feature>
<dbReference type="EMBL" id="GL876971">
    <property type="protein sequence ID" value="KLU88473.1"/>
    <property type="molecule type" value="Genomic_DNA"/>
</dbReference>
<protein>
    <submittedName>
        <fullName evidence="2 3">Uncharacterized protein</fullName>
    </submittedName>
</protein>
<sequence>MASVQEGPGCQHPPQRCRGASGSGPAYTPTRSLAVAARRGEEKSDRSNSTKCLHGRGSRTGQRMQLGWLVGPVGGVQEHLLPPSLKQGSPVLVSSGLFGPRDGSLHKNGEG</sequence>
<evidence type="ECO:0000256" key="1">
    <source>
        <dbReference type="SAM" id="MobiDB-lite"/>
    </source>
</evidence>
<reference evidence="3" key="4">
    <citation type="journal article" date="2015" name="G3 (Bethesda)">
        <title>Genome sequences of three phytopathogenic species of the Magnaporthaceae family of fungi.</title>
        <authorList>
            <person name="Okagaki L.H."/>
            <person name="Nunes C.C."/>
            <person name="Sailsbery J."/>
            <person name="Clay B."/>
            <person name="Brown D."/>
            <person name="John T."/>
            <person name="Oh Y."/>
            <person name="Young N."/>
            <person name="Fitzgerald M."/>
            <person name="Haas B.J."/>
            <person name="Zeng Q."/>
            <person name="Young S."/>
            <person name="Adiconis X."/>
            <person name="Fan L."/>
            <person name="Levin J.Z."/>
            <person name="Mitchell T.K."/>
            <person name="Okubara P.A."/>
            <person name="Farman M.L."/>
            <person name="Kohn L.M."/>
            <person name="Birren B."/>
            <person name="Ma L.-J."/>
            <person name="Dean R.A."/>
        </authorList>
    </citation>
    <scope>NUCLEOTIDE SEQUENCE</scope>
    <source>
        <strain evidence="3">ATCC 64411 / 73-15</strain>
    </source>
</reference>
<reference evidence="3" key="5">
    <citation type="submission" date="2015-06" db="UniProtKB">
        <authorList>
            <consortium name="EnsemblFungi"/>
        </authorList>
    </citation>
    <scope>IDENTIFICATION</scope>
    <source>
        <strain evidence="3">ATCC 64411</strain>
    </source>
</reference>
<feature type="region of interest" description="Disordered" evidence="1">
    <location>
        <begin position="92"/>
        <end position="111"/>
    </location>
</feature>
<organism evidence="3 4">
    <name type="scientific">Magnaporthiopsis poae (strain ATCC 64411 / 73-15)</name>
    <name type="common">Kentucky bluegrass fungus</name>
    <name type="synonym">Magnaporthe poae</name>
    <dbReference type="NCBI Taxonomy" id="644358"/>
    <lineage>
        <taxon>Eukaryota</taxon>
        <taxon>Fungi</taxon>
        <taxon>Dikarya</taxon>
        <taxon>Ascomycota</taxon>
        <taxon>Pezizomycotina</taxon>
        <taxon>Sordariomycetes</taxon>
        <taxon>Sordariomycetidae</taxon>
        <taxon>Magnaporthales</taxon>
        <taxon>Magnaporthaceae</taxon>
        <taxon>Magnaporthiopsis</taxon>
    </lineage>
</organism>
<dbReference type="AlphaFoldDB" id="A0A0C4E4R0"/>
<dbReference type="Proteomes" id="UP000011715">
    <property type="component" value="Unassembled WGS sequence"/>
</dbReference>
<proteinExistence type="predicted"/>
<dbReference type="EnsemblFungi" id="MAPG_07459T0">
    <property type="protein sequence ID" value="MAPG_07459T0"/>
    <property type="gene ID" value="MAPG_07459"/>
</dbReference>
<dbReference type="VEuPathDB" id="FungiDB:MAPG_07459"/>
<dbReference type="EMBL" id="ADBL01001800">
    <property type="status" value="NOT_ANNOTATED_CDS"/>
    <property type="molecule type" value="Genomic_DNA"/>
</dbReference>